<feature type="transmembrane region" description="Helical" evidence="6">
    <location>
        <begin position="426"/>
        <end position="450"/>
    </location>
</feature>
<evidence type="ECO:0000256" key="4">
    <source>
        <dbReference type="ARBA" id="ARBA00022989"/>
    </source>
</evidence>
<evidence type="ECO:0000313" key="8">
    <source>
        <dbReference type="EMBL" id="MBC8568363.1"/>
    </source>
</evidence>
<evidence type="ECO:0000256" key="3">
    <source>
        <dbReference type="ARBA" id="ARBA00022692"/>
    </source>
</evidence>
<feature type="transmembrane region" description="Helical" evidence="6">
    <location>
        <begin position="133"/>
        <end position="157"/>
    </location>
</feature>
<dbReference type="AlphaFoldDB" id="A0A926E717"/>
<feature type="transmembrane region" description="Helical" evidence="6">
    <location>
        <begin position="75"/>
        <end position="98"/>
    </location>
</feature>
<dbReference type="CDD" id="cd17321">
    <property type="entry name" value="MFS_MMR_MDR_like"/>
    <property type="match status" value="1"/>
</dbReference>
<feature type="transmembrane region" description="Helical" evidence="6">
    <location>
        <begin position="397"/>
        <end position="414"/>
    </location>
</feature>
<dbReference type="PRINTS" id="PR01036">
    <property type="entry name" value="TCRTETB"/>
</dbReference>
<organism evidence="8 9">
    <name type="scientific">Lentihominibacter hominis</name>
    <dbReference type="NCBI Taxonomy" id="2763645"/>
    <lineage>
        <taxon>Bacteria</taxon>
        <taxon>Bacillati</taxon>
        <taxon>Bacillota</taxon>
        <taxon>Clostridia</taxon>
        <taxon>Peptostreptococcales</taxon>
        <taxon>Anaerovoracaceae</taxon>
        <taxon>Lentihominibacter</taxon>
    </lineage>
</organism>
<dbReference type="Proteomes" id="UP000610862">
    <property type="component" value="Unassembled WGS sequence"/>
</dbReference>
<dbReference type="PANTHER" id="PTHR42718:SF9">
    <property type="entry name" value="MAJOR FACILITATOR SUPERFAMILY MULTIDRUG TRANSPORTER MFSC"/>
    <property type="match status" value="1"/>
</dbReference>
<gene>
    <name evidence="8" type="ORF">H8692_06305</name>
</gene>
<dbReference type="Gene3D" id="1.20.1250.20">
    <property type="entry name" value="MFS general substrate transporter like domains"/>
    <property type="match status" value="2"/>
</dbReference>
<feature type="transmembrane region" description="Helical" evidence="6">
    <location>
        <begin position="326"/>
        <end position="344"/>
    </location>
</feature>
<evidence type="ECO:0000256" key="2">
    <source>
        <dbReference type="ARBA" id="ARBA00022448"/>
    </source>
</evidence>
<dbReference type="EMBL" id="JACRTA010000002">
    <property type="protein sequence ID" value="MBC8568363.1"/>
    <property type="molecule type" value="Genomic_DNA"/>
</dbReference>
<dbReference type="PANTHER" id="PTHR42718">
    <property type="entry name" value="MAJOR FACILITATOR SUPERFAMILY MULTIDRUG TRANSPORTER MFSC"/>
    <property type="match status" value="1"/>
</dbReference>
<keyword evidence="9" id="KW-1185">Reference proteome</keyword>
<feature type="transmembrane region" description="Helical" evidence="6">
    <location>
        <begin position="39"/>
        <end position="63"/>
    </location>
</feature>
<feature type="transmembrane region" description="Helical" evidence="6">
    <location>
        <begin position="163"/>
        <end position="185"/>
    </location>
</feature>
<dbReference type="GO" id="GO:0005886">
    <property type="term" value="C:plasma membrane"/>
    <property type="evidence" value="ECO:0007669"/>
    <property type="project" value="UniProtKB-SubCell"/>
</dbReference>
<keyword evidence="5 6" id="KW-0472">Membrane</keyword>
<proteinExistence type="predicted"/>
<dbReference type="GO" id="GO:0022857">
    <property type="term" value="F:transmembrane transporter activity"/>
    <property type="evidence" value="ECO:0007669"/>
    <property type="project" value="InterPro"/>
</dbReference>
<keyword evidence="4 6" id="KW-1133">Transmembrane helix</keyword>
<dbReference type="InterPro" id="IPR011701">
    <property type="entry name" value="MFS"/>
</dbReference>
<dbReference type="PROSITE" id="PS50850">
    <property type="entry name" value="MFS"/>
    <property type="match status" value="1"/>
</dbReference>
<accession>A0A926E717</accession>
<comment type="caution">
    <text evidence="8">The sequence shown here is derived from an EMBL/GenBank/DDBJ whole genome shotgun (WGS) entry which is preliminary data.</text>
</comment>
<feature type="domain" description="Major facilitator superfamily (MFS) profile" evidence="7">
    <location>
        <begin position="9"/>
        <end position="453"/>
    </location>
</feature>
<comment type="subcellular location">
    <subcellularLocation>
        <location evidence="1">Cell membrane</location>
        <topology evidence="1">Multi-pass membrane protein</topology>
    </subcellularLocation>
</comment>
<evidence type="ECO:0000256" key="1">
    <source>
        <dbReference type="ARBA" id="ARBA00004651"/>
    </source>
</evidence>
<dbReference type="SUPFAM" id="SSF103473">
    <property type="entry name" value="MFS general substrate transporter"/>
    <property type="match status" value="1"/>
</dbReference>
<sequence length="453" mass="48547">MEKNQQRAIITVVIITAFITTFTGSALNLSVPDIGDQFGVSAGTVGWLITGYTLAVAAFSVPLGRLADITCRKTVLVAGIVIFVVCCAAAVFSVSMVMLLAVRIIQGIGASMIFSTNTAVLISAFPGERRGRVLGYSLASTYVGLSAGPVIGGFLNYNFGWKSIFMLTGLLGAIAFFAAIFKLPGEKSENRGKSPDMSGNILYVIFIVMMMYGLSEIGKGMIYVLITAVGVILGILFIIHESRSEDPIVNVTLFRENKGYAFSNISAMLNYGATFAISYLISIYLQVVMGYSSQTAGLIMIFQPIIMAVLSPVMGRFSDRISPFKMSSVGMAFCAAGTFIFIFIGRETQIFVIIMALVITGLGFSLFSSPNTNAVMSCVDKAEYGVASSILATMRSIGHTLSMVIVTITVTMLIEDMPLADAPAEVLIKVIRISFIVFTLICTAGVFISLKRK</sequence>
<reference evidence="8" key="1">
    <citation type="submission" date="2020-08" db="EMBL/GenBank/DDBJ databases">
        <title>Genome public.</title>
        <authorList>
            <person name="Liu C."/>
            <person name="Sun Q."/>
        </authorList>
    </citation>
    <scope>NUCLEOTIDE SEQUENCE</scope>
    <source>
        <strain evidence="8">NSJ-24</strain>
    </source>
</reference>
<evidence type="ECO:0000313" key="9">
    <source>
        <dbReference type="Proteomes" id="UP000610862"/>
    </source>
</evidence>
<dbReference type="InterPro" id="IPR036259">
    <property type="entry name" value="MFS_trans_sf"/>
</dbReference>
<dbReference type="RefSeq" id="WP_177267581.1">
    <property type="nucleotide sequence ID" value="NZ_JACRTA010000002.1"/>
</dbReference>
<evidence type="ECO:0000256" key="5">
    <source>
        <dbReference type="ARBA" id="ARBA00023136"/>
    </source>
</evidence>
<feature type="transmembrane region" description="Helical" evidence="6">
    <location>
        <begin position="7"/>
        <end position="27"/>
    </location>
</feature>
<feature type="transmembrane region" description="Helical" evidence="6">
    <location>
        <begin position="197"/>
        <end position="214"/>
    </location>
</feature>
<evidence type="ECO:0000256" key="6">
    <source>
        <dbReference type="SAM" id="Phobius"/>
    </source>
</evidence>
<feature type="transmembrane region" description="Helical" evidence="6">
    <location>
        <begin position="350"/>
        <end position="367"/>
    </location>
</feature>
<keyword evidence="3 6" id="KW-0812">Transmembrane</keyword>
<name>A0A926E717_9FIRM</name>
<feature type="transmembrane region" description="Helical" evidence="6">
    <location>
        <begin position="291"/>
        <end position="314"/>
    </location>
</feature>
<feature type="transmembrane region" description="Helical" evidence="6">
    <location>
        <begin position="260"/>
        <end position="285"/>
    </location>
</feature>
<feature type="transmembrane region" description="Helical" evidence="6">
    <location>
        <begin position="104"/>
        <end position="126"/>
    </location>
</feature>
<feature type="transmembrane region" description="Helical" evidence="6">
    <location>
        <begin position="220"/>
        <end position="239"/>
    </location>
</feature>
<dbReference type="InterPro" id="IPR020846">
    <property type="entry name" value="MFS_dom"/>
</dbReference>
<keyword evidence="2" id="KW-0813">Transport</keyword>
<dbReference type="Pfam" id="PF07690">
    <property type="entry name" value="MFS_1"/>
    <property type="match status" value="1"/>
</dbReference>
<evidence type="ECO:0000259" key="7">
    <source>
        <dbReference type="PROSITE" id="PS50850"/>
    </source>
</evidence>
<protein>
    <submittedName>
        <fullName evidence="8">MFS transporter</fullName>
    </submittedName>
</protein>